<accession>A0A1W2DB93</accession>
<dbReference type="OrthoDB" id="8226460at2"/>
<name>A0A1W2DB93_9RHOB</name>
<dbReference type="Proteomes" id="UP000192330">
    <property type="component" value="Unassembled WGS sequence"/>
</dbReference>
<protein>
    <submittedName>
        <fullName evidence="2">Uncharacterized protein</fullName>
    </submittedName>
</protein>
<evidence type="ECO:0000313" key="2">
    <source>
        <dbReference type="EMBL" id="SMC94730.1"/>
    </source>
</evidence>
<keyword evidence="3" id="KW-1185">Reference proteome</keyword>
<dbReference type="STRING" id="1387277.SAMN06295998_11273"/>
<evidence type="ECO:0000313" key="3">
    <source>
        <dbReference type="Proteomes" id="UP000192330"/>
    </source>
</evidence>
<sequence>MDIFSKRDGPRLEDVKAKRIMSENAGTIRKLADQLTNGGYSRNQAEQARRKEPPKPDGLIIHDLKARPSVDAPVPYVKISVNNRVVLVDKSTARQLEMLGEVRGNYLTKTFVLATKENGFFTPVSDEILALIGHLDHRELSAEFTTDDLAAALEAVLVPEGAV</sequence>
<organism evidence="2 3">
    <name type="scientific">Primorskyibacter flagellatus</name>
    <dbReference type="NCBI Taxonomy" id="1387277"/>
    <lineage>
        <taxon>Bacteria</taxon>
        <taxon>Pseudomonadati</taxon>
        <taxon>Pseudomonadota</taxon>
        <taxon>Alphaproteobacteria</taxon>
        <taxon>Rhodobacterales</taxon>
        <taxon>Roseobacteraceae</taxon>
        <taxon>Primorskyibacter</taxon>
    </lineage>
</organism>
<dbReference type="RefSeq" id="WP_084353642.1">
    <property type="nucleotide sequence ID" value="NZ_FWYD01000012.1"/>
</dbReference>
<dbReference type="AlphaFoldDB" id="A0A1W2DB93"/>
<gene>
    <name evidence="2" type="ORF">SAMN06295998_11273</name>
</gene>
<evidence type="ECO:0000256" key="1">
    <source>
        <dbReference type="SAM" id="MobiDB-lite"/>
    </source>
</evidence>
<proteinExistence type="predicted"/>
<feature type="compositionally biased region" description="Polar residues" evidence="1">
    <location>
        <begin position="34"/>
        <end position="46"/>
    </location>
</feature>
<reference evidence="2 3" key="1">
    <citation type="submission" date="2017-04" db="EMBL/GenBank/DDBJ databases">
        <authorList>
            <person name="Afonso C.L."/>
            <person name="Miller P.J."/>
            <person name="Scott M.A."/>
            <person name="Spackman E."/>
            <person name="Goraichik I."/>
            <person name="Dimitrov K.M."/>
            <person name="Suarez D.L."/>
            <person name="Swayne D.E."/>
        </authorList>
    </citation>
    <scope>NUCLEOTIDE SEQUENCE [LARGE SCALE GENOMIC DNA]</scope>
    <source>
        <strain evidence="2 3">CGMCC 1.12644</strain>
    </source>
</reference>
<feature type="region of interest" description="Disordered" evidence="1">
    <location>
        <begin position="31"/>
        <end position="55"/>
    </location>
</feature>
<dbReference type="EMBL" id="FWYD01000012">
    <property type="protein sequence ID" value="SMC94730.1"/>
    <property type="molecule type" value="Genomic_DNA"/>
</dbReference>